<dbReference type="InterPro" id="IPR048276">
    <property type="entry name" value="Phage_tail-like_C"/>
</dbReference>
<dbReference type="Pfam" id="PF20753">
    <property type="entry name" value="DUF6558_C"/>
    <property type="match status" value="1"/>
</dbReference>
<reference evidence="3" key="1">
    <citation type="journal article" date="2021" name="Proc. Natl. Acad. Sci. U.S.A.">
        <title>A Catalog of Tens of Thousands of Viruses from Human Metagenomes Reveals Hidden Associations with Chronic Diseases.</title>
        <authorList>
            <person name="Tisza M.J."/>
            <person name="Buck C.B."/>
        </authorList>
    </citation>
    <scope>NUCLEOTIDE SEQUENCE</scope>
    <source>
        <strain evidence="3">CtE6L85</strain>
    </source>
</reference>
<dbReference type="InterPro" id="IPR046688">
    <property type="entry name" value="DUF6558_N"/>
</dbReference>
<protein>
    <submittedName>
        <fullName evidence="3">Distal tail protein</fullName>
    </submittedName>
</protein>
<proteinExistence type="predicted"/>
<sequence length="267" mass="30497">MAFWGTEFIFDDIPCSEFGLMVYHFGSNGQDDVNFQNGEIVEDRIPGRYDALTYGLVQNQSLEYTLVFGANMESLDANANLDRFEVEAIAAWLTGHSTRKWLVIVQDDMEPFRYKCTISELRLITYGDLPWAFSCKVSCDSPFAYTLPDEYIYAVSGQLQVRLFNRSSYNGFYRPKLEITMYGGDDISIQNLSDNNRTFQFKGLPGGRSLTIYVDNKNQVITNSLDLNLYPYFNMKFMRLVKGDNLLKITGNAEVKFICEFPVNIGG</sequence>
<dbReference type="Pfam" id="PF20195">
    <property type="entry name" value="DUF6558"/>
    <property type="match status" value="1"/>
</dbReference>
<feature type="domain" description="DUF6558" evidence="1">
    <location>
        <begin position="5"/>
        <end position="129"/>
    </location>
</feature>
<organism evidence="3">
    <name type="scientific">Siphoviridae sp. ctE6L85</name>
    <dbReference type="NCBI Taxonomy" id="2826202"/>
    <lineage>
        <taxon>Viruses</taxon>
        <taxon>Duplodnaviria</taxon>
        <taxon>Heunggongvirae</taxon>
        <taxon>Uroviricota</taxon>
        <taxon>Caudoviricetes</taxon>
    </lineage>
</organism>
<feature type="domain" description="Phage tail-like C-terminal" evidence="2">
    <location>
        <begin position="143"/>
        <end position="259"/>
    </location>
</feature>
<evidence type="ECO:0000259" key="1">
    <source>
        <dbReference type="Pfam" id="PF20195"/>
    </source>
</evidence>
<accession>A0A8S5QPV5</accession>
<name>A0A8S5QPV5_9CAUD</name>
<evidence type="ECO:0000259" key="2">
    <source>
        <dbReference type="Pfam" id="PF20753"/>
    </source>
</evidence>
<dbReference type="EMBL" id="BK015711">
    <property type="protein sequence ID" value="DAE21303.1"/>
    <property type="molecule type" value="Genomic_DNA"/>
</dbReference>
<evidence type="ECO:0000313" key="3">
    <source>
        <dbReference type="EMBL" id="DAE21303.1"/>
    </source>
</evidence>